<dbReference type="InterPro" id="IPR050098">
    <property type="entry name" value="TFPI/VKTCI-like"/>
</dbReference>
<dbReference type="MEROPS" id="I02.960"/>
<feature type="domain" description="BPTI/Kunitz inhibitor" evidence="7">
    <location>
        <begin position="100"/>
        <end position="150"/>
    </location>
</feature>
<dbReference type="FunFam" id="4.10.410.10:FF:000021">
    <property type="entry name" value="Serine protease inhibitor, putative"/>
    <property type="match status" value="1"/>
</dbReference>
<dbReference type="InterPro" id="IPR002223">
    <property type="entry name" value="Kunitz_BPTI"/>
</dbReference>
<keyword evidence="5" id="KW-0722">Serine protease inhibitor</keyword>
<dbReference type="PRINTS" id="PR00759">
    <property type="entry name" value="BASICPTASE"/>
</dbReference>
<evidence type="ECO:0000256" key="3">
    <source>
        <dbReference type="ARBA" id="ARBA00022690"/>
    </source>
</evidence>
<comment type="subcellular location">
    <subcellularLocation>
        <location evidence="1">Secreted</location>
    </subcellularLocation>
</comment>
<protein>
    <recommendedName>
        <fullName evidence="7">BPTI/Kunitz inhibitor domain-containing protein</fullName>
    </recommendedName>
</protein>
<accession>G3MIW1</accession>
<sequence>PIFWPGEPRLALSALPATVLEETAPEIRTGPCKAMIPKWWFNAQSGMCEPFIYSGCGGNQNRYETKRQCEMTCSAEKPISLPGEPLEALIAQPVTVDDVCRRPPHSGPCMASFPRFYYDAQTKQCRPFIYGGCDSNGNNFETMRQCTRVCAPRPLGGPSPCSHKSLHCTYCFLITSAIGFQSGMFKLR</sequence>
<reference evidence="8" key="1">
    <citation type="journal article" date="2011" name="PLoS ONE">
        <title>A deep insight into the sialotranscriptome of the gulf coast tick, Amblyomma maculatum.</title>
        <authorList>
            <person name="Karim S."/>
            <person name="Singh P."/>
            <person name="Ribeiro J.M."/>
        </authorList>
    </citation>
    <scope>NUCLEOTIDE SEQUENCE</scope>
    <source>
        <tissue evidence="8">Salivary gland</tissue>
    </source>
</reference>
<evidence type="ECO:0000256" key="4">
    <source>
        <dbReference type="ARBA" id="ARBA00022737"/>
    </source>
</evidence>
<dbReference type="InterPro" id="IPR020901">
    <property type="entry name" value="Prtase_inh_Kunz-CS"/>
</dbReference>
<dbReference type="FunFam" id="4.10.410.10:FF:000020">
    <property type="entry name" value="Collagen, type VI, alpha 3"/>
    <property type="match status" value="1"/>
</dbReference>
<name>G3MIW1_AMBMU</name>
<dbReference type="PROSITE" id="PS50279">
    <property type="entry name" value="BPTI_KUNITZ_2"/>
    <property type="match status" value="2"/>
</dbReference>
<dbReference type="AlphaFoldDB" id="G3MIW1"/>
<dbReference type="GO" id="GO:0004867">
    <property type="term" value="F:serine-type endopeptidase inhibitor activity"/>
    <property type="evidence" value="ECO:0007669"/>
    <property type="project" value="UniProtKB-KW"/>
</dbReference>
<dbReference type="Pfam" id="PF00014">
    <property type="entry name" value="Kunitz_BPTI"/>
    <property type="match status" value="2"/>
</dbReference>
<dbReference type="GO" id="GO:0005576">
    <property type="term" value="C:extracellular region"/>
    <property type="evidence" value="ECO:0007669"/>
    <property type="project" value="UniProtKB-SubCell"/>
</dbReference>
<keyword evidence="4" id="KW-0677">Repeat</keyword>
<dbReference type="PROSITE" id="PS00280">
    <property type="entry name" value="BPTI_KUNITZ_1"/>
    <property type="match status" value="2"/>
</dbReference>
<dbReference type="CDD" id="cd00109">
    <property type="entry name" value="Kunitz-type"/>
    <property type="match status" value="2"/>
</dbReference>
<dbReference type="SUPFAM" id="SSF57362">
    <property type="entry name" value="BPTI-like"/>
    <property type="match status" value="2"/>
</dbReference>
<evidence type="ECO:0000256" key="2">
    <source>
        <dbReference type="ARBA" id="ARBA00022525"/>
    </source>
</evidence>
<organism evidence="8">
    <name type="scientific">Amblyomma maculatum</name>
    <name type="common">Gulf Coast tick</name>
    <dbReference type="NCBI Taxonomy" id="34609"/>
    <lineage>
        <taxon>Eukaryota</taxon>
        <taxon>Metazoa</taxon>
        <taxon>Ecdysozoa</taxon>
        <taxon>Arthropoda</taxon>
        <taxon>Chelicerata</taxon>
        <taxon>Arachnida</taxon>
        <taxon>Acari</taxon>
        <taxon>Parasitiformes</taxon>
        <taxon>Ixodida</taxon>
        <taxon>Ixodoidea</taxon>
        <taxon>Ixodidae</taxon>
        <taxon>Amblyomminae</taxon>
        <taxon>Amblyomma</taxon>
    </lineage>
</organism>
<dbReference type="Gene3D" id="4.10.410.10">
    <property type="entry name" value="Pancreatic trypsin inhibitor Kunitz domain"/>
    <property type="match status" value="2"/>
</dbReference>
<keyword evidence="3" id="KW-0646">Protease inhibitor</keyword>
<feature type="domain" description="BPTI/Kunitz inhibitor" evidence="7">
    <location>
        <begin position="23"/>
        <end position="73"/>
    </location>
</feature>
<evidence type="ECO:0000256" key="6">
    <source>
        <dbReference type="ARBA" id="ARBA00023157"/>
    </source>
</evidence>
<feature type="non-terminal residue" evidence="8">
    <location>
        <position position="1"/>
    </location>
</feature>
<evidence type="ECO:0000256" key="1">
    <source>
        <dbReference type="ARBA" id="ARBA00004613"/>
    </source>
</evidence>
<keyword evidence="6" id="KW-1015">Disulfide bond</keyword>
<dbReference type="PANTHER" id="PTHR10083">
    <property type="entry name" value="KUNITZ-TYPE PROTEASE INHIBITOR-RELATED"/>
    <property type="match status" value="1"/>
</dbReference>
<evidence type="ECO:0000313" key="8">
    <source>
        <dbReference type="EMBL" id="AEO33429.1"/>
    </source>
</evidence>
<dbReference type="InterPro" id="IPR036880">
    <property type="entry name" value="Kunitz_BPTI_sf"/>
</dbReference>
<dbReference type="SMART" id="SM00131">
    <property type="entry name" value="KU"/>
    <property type="match status" value="2"/>
</dbReference>
<keyword evidence="2" id="KW-0964">Secreted</keyword>
<dbReference type="EMBL" id="JO841812">
    <property type="protein sequence ID" value="AEO33429.1"/>
    <property type="molecule type" value="mRNA"/>
</dbReference>
<evidence type="ECO:0000259" key="7">
    <source>
        <dbReference type="PROSITE" id="PS50279"/>
    </source>
</evidence>
<evidence type="ECO:0000256" key="5">
    <source>
        <dbReference type="ARBA" id="ARBA00022900"/>
    </source>
</evidence>
<proteinExistence type="evidence at transcript level"/>